<evidence type="ECO:0000256" key="1">
    <source>
        <dbReference type="ARBA" id="ARBA00001946"/>
    </source>
</evidence>
<organism evidence="13 14">
    <name type="scientific">Roseimicrobium gellanilyticum</name>
    <dbReference type="NCBI Taxonomy" id="748857"/>
    <lineage>
        <taxon>Bacteria</taxon>
        <taxon>Pseudomonadati</taxon>
        <taxon>Verrucomicrobiota</taxon>
        <taxon>Verrucomicrobiia</taxon>
        <taxon>Verrucomicrobiales</taxon>
        <taxon>Verrucomicrobiaceae</taxon>
        <taxon>Roseimicrobium</taxon>
    </lineage>
</organism>
<dbReference type="InterPro" id="IPR043129">
    <property type="entry name" value="ATPase_NBD"/>
</dbReference>
<dbReference type="GO" id="GO:0046872">
    <property type="term" value="F:metal ion binding"/>
    <property type="evidence" value="ECO:0007669"/>
    <property type="project" value="UniProtKB-KW"/>
</dbReference>
<keyword evidence="6 13" id="KW-0418">Kinase</keyword>
<dbReference type="InterPro" id="IPR000600">
    <property type="entry name" value="ROK"/>
</dbReference>
<keyword evidence="8" id="KW-0067">ATP-binding</keyword>
<dbReference type="Proteomes" id="UP000253426">
    <property type="component" value="Unassembled WGS sequence"/>
</dbReference>
<dbReference type="GO" id="GO:0008865">
    <property type="term" value="F:fructokinase activity"/>
    <property type="evidence" value="ECO:0007669"/>
    <property type="project" value="UniProtKB-EC"/>
</dbReference>
<evidence type="ECO:0000256" key="11">
    <source>
        <dbReference type="ARBA" id="ARBA00038887"/>
    </source>
</evidence>
<dbReference type="EC" id="2.7.1.4" evidence="11"/>
<name>A0A366HTZ0_9BACT</name>
<evidence type="ECO:0000256" key="7">
    <source>
        <dbReference type="ARBA" id="ARBA00022833"/>
    </source>
</evidence>
<dbReference type="Gene3D" id="3.30.420.40">
    <property type="match status" value="2"/>
</dbReference>
<dbReference type="AlphaFoldDB" id="A0A366HTZ0"/>
<dbReference type="PANTHER" id="PTHR42742:SF3">
    <property type="entry name" value="FRUCTOKINASE"/>
    <property type="match status" value="1"/>
</dbReference>
<comment type="caution">
    <text evidence="13">The sequence shown here is derived from an EMBL/GenBank/DDBJ whole genome shotgun (WGS) entry which is preliminary data.</text>
</comment>
<keyword evidence="7" id="KW-0862">Zinc</keyword>
<evidence type="ECO:0000256" key="10">
    <source>
        <dbReference type="ARBA" id="ARBA00023277"/>
    </source>
</evidence>
<protein>
    <recommendedName>
        <fullName evidence="11">fructokinase</fullName>
        <ecNumber evidence="11">2.7.1.4</ecNumber>
    </recommendedName>
</protein>
<comment type="cofactor">
    <cofactor evidence="1">
        <name>Mg(2+)</name>
        <dbReference type="ChEBI" id="CHEBI:18420"/>
    </cofactor>
</comment>
<keyword evidence="3" id="KW-0808">Transferase</keyword>
<keyword evidence="9" id="KW-0460">Magnesium</keyword>
<evidence type="ECO:0000256" key="4">
    <source>
        <dbReference type="ARBA" id="ARBA00022723"/>
    </source>
</evidence>
<keyword evidence="4" id="KW-0479">Metal-binding</keyword>
<dbReference type="FunFam" id="3.30.420.40:FF:000153">
    <property type="entry name" value="Putative fructokinase"/>
    <property type="match status" value="1"/>
</dbReference>
<dbReference type="PANTHER" id="PTHR42742">
    <property type="entry name" value="TRANSCRIPTIONAL REPRESSOR MPRA"/>
    <property type="match status" value="1"/>
</dbReference>
<keyword evidence="14" id="KW-1185">Reference proteome</keyword>
<keyword evidence="5" id="KW-0547">Nucleotide-binding</keyword>
<dbReference type="InterPro" id="IPR051804">
    <property type="entry name" value="Carb_Metab_Reg_Kinase/Isom"/>
</dbReference>
<evidence type="ECO:0000256" key="3">
    <source>
        <dbReference type="ARBA" id="ARBA00022679"/>
    </source>
</evidence>
<dbReference type="SUPFAM" id="SSF53067">
    <property type="entry name" value="Actin-like ATPase domain"/>
    <property type="match status" value="1"/>
</dbReference>
<dbReference type="EMBL" id="QNRR01000001">
    <property type="protein sequence ID" value="RBP47300.1"/>
    <property type="molecule type" value="Genomic_DNA"/>
</dbReference>
<dbReference type="RefSeq" id="WP_113956244.1">
    <property type="nucleotide sequence ID" value="NZ_QNRR01000001.1"/>
</dbReference>
<evidence type="ECO:0000256" key="5">
    <source>
        <dbReference type="ARBA" id="ARBA00022741"/>
    </source>
</evidence>
<dbReference type="OrthoDB" id="9783435at2"/>
<evidence type="ECO:0000313" key="14">
    <source>
        <dbReference type="Proteomes" id="UP000253426"/>
    </source>
</evidence>
<dbReference type="PROSITE" id="PS01125">
    <property type="entry name" value="ROK"/>
    <property type="match status" value="1"/>
</dbReference>
<dbReference type="GO" id="GO:0005524">
    <property type="term" value="F:ATP binding"/>
    <property type="evidence" value="ECO:0007669"/>
    <property type="project" value="UniProtKB-KW"/>
</dbReference>
<comment type="catalytic activity">
    <reaction evidence="12">
        <text>D-fructose + ATP = D-fructose 6-phosphate + ADP + H(+)</text>
        <dbReference type="Rhea" id="RHEA:16125"/>
        <dbReference type="ChEBI" id="CHEBI:15378"/>
        <dbReference type="ChEBI" id="CHEBI:30616"/>
        <dbReference type="ChEBI" id="CHEBI:37721"/>
        <dbReference type="ChEBI" id="CHEBI:61527"/>
        <dbReference type="ChEBI" id="CHEBI:456216"/>
        <dbReference type="EC" id="2.7.1.4"/>
    </reaction>
</comment>
<comment type="similarity">
    <text evidence="2">Belongs to the ROK (NagC/XylR) family.</text>
</comment>
<accession>A0A366HTZ0</accession>
<evidence type="ECO:0000256" key="6">
    <source>
        <dbReference type="ARBA" id="ARBA00022777"/>
    </source>
</evidence>
<evidence type="ECO:0000313" key="13">
    <source>
        <dbReference type="EMBL" id="RBP47300.1"/>
    </source>
</evidence>
<proteinExistence type="inferred from homology"/>
<keyword evidence="10" id="KW-0119">Carbohydrate metabolism</keyword>
<evidence type="ECO:0000256" key="2">
    <source>
        <dbReference type="ARBA" id="ARBA00006479"/>
    </source>
</evidence>
<evidence type="ECO:0000256" key="9">
    <source>
        <dbReference type="ARBA" id="ARBA00022842"/>
    </source>
</evidence>
<reference evidence="13 14" key="1">
    <citation type="submission" date="2018-06" db="EMBL/GenBank/DDBJ databases">
        <title>Genomic Encyclopedia of Type Strains, Phase IV (KMG-IV): sequencing the most valuable type-strain genomes for metagenomic binning, comparative biology and taxonomic classification.</title>
        <authorList>
            <person name="Goeker M."/>
        </authorList>
    </citation>
    <scope>NUCLEOTIDE SEQUENCE [LARGE SCALE GENOMIC DNA]</scope>
    <source>
        <strain evidence="13 14">DSM 25532</strain>
    </source>
</reference>
<gene>
    <name evidence="13" type="ORF">DES53_10197</name>
</gene>
<dbReference type="FunFam" id="3.30.420.40:FF:000136">
    <property type="entry name" value="Putative fructokinase"/>
    <property type="match status" value="1"/>
</dbReference>
<dbReference type="CDD" id="cd24067">
    <property type="entry name" value="ASKHA_NBD_ROK_BsFRK-like"/>
    <property type="match status" value="1"/>
</dbReference>
<sequence length="300" mass="31779">MKSDLFAAIEAGGTKFNCAVGTGPDDIRASVRIATTTPTDTLHDVMEFLQNASKLGRIAGIGVGSFGPIDLNRQSDTYGYITTTPKEGWKYTDLLSSMGELFHAPVGFDTDVNAAALGEYTWGNGEGCDPLIYITVGTGIGGGVLVNGRPLHGSLHPEIGHLFIPAIQSDAPNPDGICPFHGDCLEGLISGPAIAARWGAPAETFPADHECWGEFSTLMALALSNLILTLSPQRIILGGGVMHQAQLFPMIREEVQRMLNGYVQTNEVLQDIDNYIVPPGLGDQAGMLGAMVLAKQAKGR</sequence>
<dbReference type="Pfam" id="PF00480">
    <property type="entry name" value="ROK"/>
    <property type="match status" value="1"/>
</dbReference>
<evidence type="ECO:0000256" key="8">
    <source>
        <dbReference type="ARBA" id="ARBA00022840"/>
    </source>
</evidence>
<evidence type="ECO:0000256" key="12">
    <source>
        <dbReference type="ARBA" id="ARBA00048451"/>
    </source>
</evidence>
<dbReference type="InterPro" id="IPR049874">
    <property type="entry name" value="ROK_cs"/>
</dbReference>